<gene>
    <name evidence="1" type="ORF">E9677_10520</name>
</gene>
<comment type="caution">
    <text evidence="1">The sequence shown here is derived from an EMBL/GenBank/DDBJ whole genome shotgun (WGS) entry which is preliminary data.</text>
</comment>
<name>A0ABY2QXH8_9HYPH</name>
<keyword evidence="2" id="KW-1185">Reference proteome</keyword>
<organism evidence="1 2">
    <name type="scientific">Rhizobium rhizophilum</name>
    <dbReference type="NCBI Taxonomy" id="1850373"/>
    <lineage>
        <taxon>Bacteria</taxon>
        <taxon>Pseudomonadati</taxon>
        <taxon>Pseudomonadota</taxon>
        <taxon>Alphaproteobacteria</taxon>
        <taxon>Hyphomicrobiales</taxon>
        <taxon>Rhizobiaceae</taxon>
        <taxon>Rhizobium/Agrobacterium group</taxon>
        <taxon>Rhizobium</taxon>
    </lineage>
</organism>
<sequence length="154" mass="17616">MSDHIPRSKCSLAILDLVSQIHLQVMVRHQMVDCRGKIGCIVGTCVLDEEPVVGKEIAIDFAEALRSPVMQRHEVVHQWHEGDDGFSTKKCSHHVHDQLRPARREEDAVIDRDGLQMRRVFQPIVSVFPRRALVQKSEDERKDGVPPEINLTHF</sequence>
<evidence type="ECO:0000313" key="2">
    <source>
        <dbReference type="Proteomes" id="UP000309667"/>
    </source>
</evidence>
<proteinExistence type="predicted"/>
<dbReference type="Proteomes" id="UP000309667">
    <property type="component" value="Unassembled WGS sequence"/>
</dbReference>
<dbReference type="EMBL" id="STGT01000002">
    <property type="protein sequence ID" value="THV15765.1"/>
    <property type="molecule type" value="Genomic_DNA"/>
</dbReference>
<reference evidence="1 2" key="1">
    <citation type="submission" date="2019-04" db="EMBL/GenBank/DDBJ databases">
        <title>Genome sequence of strain 7209-2.</title>
        <authorList>
            <person name="Gao J."/>
            <person name="Sun J."/>
        </authorList>
    </citation>
    <scope>NUCLEOTIDE SEQUENCE [LARGE SCALE GENOMIC DNA]</scope>
    <source>
        <strain evidence="1 2">7209-2</strain>
    </source>
</reference>
<evidence type="ECO:0000313" key="1">
    <source>
        <dbReference type="EMBL" id="THV15765.1"/>
    </source>
</evidence>
<protein>
    <submittedName>
        <fullName evidence="1">Uncharacterized protein</fullName>
    </submittedName>
</protein>
<dbReference type="RefSeq" id="WP_136558032.1">
    <property type="nucleotide sequence ID" value="NZ_STGT01000002.1"/>
</dbReference>
<accession>A0ABY2QXH8</accession>